<organism evidence="3 4">
    <name type="scientific">Toxocara canis</name>
    <name type="common">Canine roundworm</name>
    <dbReference type="NCBI Taxonomy" id="6265"/>
    <lineage>
        <taxon>Eukaryota</taxon>
        <taxon>Metazoa</taxon>
        <taxon>Ecdysozoa</taxon>
        <taxon>Nematoda</taxon>
        <taxon>Chromadorea</taxon>
        <taxon>Rhabditida</taxon>
        <taxon>Spirurina</taxon>
        <taxon>Ascaridomorpha</taxon>
        <taxon>Ascaridoidea</taxon>
        <taxon>Toxocaridae</taxon>
        <taxon>Toxocara</taxon>
    </lineage>
</organism>
<gene>
    <name evidence="2" type="ORF">TCNE_LOCUS10464</name>
</gene>
<reference evidence="2 3" key="2">
    <citation type="submission" date="2018-11" db="EMBL/GenBank/DDBJ databases">
        <authorList>
            <consortium name="Pathogen Informatics"/>
        </authorList>
    </citation>
    <scope>NUCLEOTIDE SEQUENCE [LARGE SCALE GENOMIC DNA]</scope>
</reference>
<name>A0A183UPP4_TOXCA</name>
<evidence type="ECO:0000256" key="1">
    <source>
        <dbReference type="SAM" id="MobiDB-lite"/>
    </source>
</evidence>
<feature type="region of interest" description="Disordered" evidence="1">
    <location>
        <begin position="53"/>
        <end position="74"/>
    </location>
</feature>
<accession>A0A183UPP4</accession>
<feature type="compositionally biased region" description="Polar residues" evidence="1">
    <location>
        <begin position="64"/>
        <end position="74"/>
    </location>
</feature>
<reference evidence="4" key="1">
    <citation type="submission" date="2016-06" db="UniProtKB">
        <authorList>
            <consortium name="WormBaseParasite"/>
        </authorList>
    </citation>
    <scope>IDENTIFICATION</scope>
</reference>
<proteinExistence type="predicted"/>
<dbReference type="AlphaFoldDB" id="A0A183UPP4"/>
<sequence>MLLRAGTPRSPCKPYTSCNALTTDKEAQPVDAVEKAIKASSIIDAVGFSNETSVTQAPMPEEAAQQSTSSVNSDGHYQKYSCIPEKRCTMQAECGTGRCVYGKCRCGCVENSPCFMREHCFGYRCVDSCESVIRFPTECNREDQCARGTQCLVGVCKGGGRFNAGMYEGVSCSVFTENTDCAGIGDSKCAILGDLCIRHFDASHIGHVRSGNVCKNGVSASCGFPTCVSAKGAPILCGILDMCKVEGHCGSCKCDRVVDAQ</sequence>
<protein>
    <submittedName>
        <fullName evidence="4">EB domain-containing protein</fullName>
    </submittedName>
</protein>
<dbReference type="Proteomes" id="UP000050794">
    <property type="component" value="Unassembled WGS sequence"/>
</dbReference>
<evidence type="ECO:0000313" key="3">
    <source>
        <dbReference type="Proteomes" id="UP000050794"/>
    </source>
</evidence>
<evidence type="ECO:0000313" key="2">
    <source>
        <dbReference type="EMBL" id="VDM41785.1"/>
    </source>
</evidence>
<dbReference type="WBParaSite" id="TCNE_0001046401-mRNA-1">
    <property type="protein sequence ID" value="TCNE_0001046401-mRNA-1"/>
    <property type="gene ID" value="TCNE_0001046401"/>
</dbReference>
<keyword evidence="3" id="KW-1185">Reference proteome</keyword>
<evidence type="ECO:0000313" key="4">
    <source>
        <dbReference type="WBParaSite" id="TCNE_0001046401-mRNA-1"/>
    </source>
</evidence>
<dbReference type="EMBL" id="UYWY01020505">
    <property type="protein sequence ID" value="VDM41785.1"/>
    <property type="molecule type" value="Genomic_DNA"/>
</dbReference>